<accession>A0A927H3P3</accession>
<sequence length="280" mass="31028">MFNFSILAADKAAAGLDQKIRLCSELQISNMELNDKLEGKSIADWNGEEVEYGRNQLIANHKKIVLLNGSRPVTDYEYYKKLLAKALLLQVEHVKVTIRGTGDAAVEGARADGGGEVGGEPSRPAGSSAEPGEAEIEALRKLVTAARVQGIGLVVENDSLSCLSDDRKLTALYNRIKDENTAVVYNPLEFVRVKAHPFFHAFYNSKLKGKIRFLRINDGLFADGRPVLPGEGNAEVKELASILLKRSYKGYFSFTPYMPDSDPAVYRSMLDRFHKMLMEL</sequence>
<feature type="region of interest" description="Disordered" evidence="1">
    <location>
        <begin position="107"/>
        <end position="131"/>
    </location>
</feature>
<reference evidence="2" key="1">
    <citation type="submission" date="2020-09" db="EMBL/GenBank/DDBJ databases">
        <title>A novel bacterium of genus Paenibacillus, isolated from South China Sea.</title>
        <authorList>
            <person name="Huang H."/>
            <person name="Mo K."/>
            <person name="Hu Y."/>
        </authorList>
    </citation>
    <scope>NUCLEOTIDE SEQUENCE</scope>
    <source>
        <strain evidence="2">IB182363</strain>
    </source>
</reference>
<name>A0A927H3P3_9BACL</name>
<dbReference type="Gene3D" id="3.20.20.150">
    <property type="entry name" value="Divalent-metal-dependent TIM barrel enzymes"/>
    <property type="match status" value="1"/>
</dbReference>
<dbReference type="AlphaFoldDB" id="A0A927H3P3"/>
<dbReference type="EMBL" id="JACXJA010000046">
    <property type="protein sequence ID" value="MBD2865699.1"/>
    <property type="molecule type" value="Genomic_DNA"/>
</dbReference>
<evidence type="ECO:0000313" key="3">
    <source>
        <dbReference type="Proteomes" id="UP000639396"/>
    </source>
</evidence>
<keyword evidence="3" id="KW-1185">Reference proteome</keyword>
<proteinExistence type="predicted"/>
<dbReference type="RefSeq" id="WP_190931322.1">
    <property type="nucleotide sequence ID" value="NZ_JACXJA010000046.1"/>
</dbReference>
<dbReference type="Proteomes" id="UP000639396">
    <property type="component" value="Unassembled WGS sequence"/>
</dbReference>
<gene>
    <name evidence="2" type="ORF">IDH45_27330</name>
</gene>
<evidence type="ECO:0000256" key="1">
    <source>
        <dbReference type="SAM" id="MobiDB-lite"/>
    </source>
</evidence>
<comment type="caution">
    <text evidence="2">The sequence shown here is derived from an EMBL/GenBank/DDBJ whole genome shotgun (WGS) entry which is preliminary data.</text>
</comment>
<organism evidence="2 3">
    <name type="scientific">Paenibacillus oceani</name>
    <dbReference type="NCBI Taxonomy" id="2772510"/>
    <lineage>
        <taxon>Bacteria</taxon>
        <taxon>Bacillati</taxon>
        <taxon>Bacillota</taxon>
        <taxon>Bacilli</taxon>
        <taxon>Bacillales</taxon>
        <taxon>Paenibacillaceae</taxon>
        <taxon>Paenibacillus</taxon>
    </lineage>
</organism>
<evidence type="ECO:0008006" key="4">
    <source>
        <dbReference type="Google" id="ProtNLM"/>
    </source>
</evidence>
<protein>
    <recommendedName>
        <fullName evidence="4">Xylose isomerase-like TIM barrel domain-containing protein</fullName>
    </recommendedName>
</protein>
<dbReference type="InterPro" id="IPR036237">
    <property type="entry name" value="Xyl_isomerase-like_sf"/>
</dbReference>
<dbReference type="SUPFAM" id="SSF51658">
    <property type="entry name" value="Xylose isomerase-like"/>
    <property type="match status" value="1"/>
</dbReference>
<evidence type="ECO:0000313" key="2">
    <source>
        <dbReference type="EMBL" id="MBD2865699.1"/>
    </source>
</evidence>